<dbReference type="EMBL" id="UYRR01038448">
    <property type="protein sequence ID" value="VDK73591.1"/>
    <property type="molecule type" value="Genomic_DNA"/>
</dbReference>
<reference evidence="4" key="1">
    <citation type="submission" date="2017-02" db="UniProtKB">
        <authorList>
            <consortium name="WormBaseParasite"/>
        </authorList>
    </citation>
    <scope>IDENTIFICATION</scope>
</reference>
<name>A0A0M3KI03_ANISI</name>
<keyword evidence="3" id="KW-1185">Reference proteome</keyword>
<accession>A0A0M3KI03</accession>
<feature type="coiled-coil region" evidence="1">
    <location>
        <begin position="96"/>
        <end position="123"/>
    </location>
</feature>
<sequence>VTPNIPLATLKRQQSQPEVSKQIIIPPRRSCDPRLDDDEKFIISDLDRRIDDFNMQQEVNNSQMNKAEQMKELETKLVTEQSKASDGDNDIMIIDDDHENEQLRALQKRISELEQINQQLYDYAANLILDTE</sequence>
<reference evidence="2 3" key="2">
    <citation type="submission" date="2018-11" db="EMBL/GenBank/DDBJ databases">
        <authorList>
            <consortium name="Pathogen Informatics"/>
        </authorList>
    </citation>
    <scope>NUCLEOTIDE SEQUENCE [LARGE SCALE GENOMIC DNA]</scope>
</reference>
<keyword evidence="1" id="KW-0175">Coiled coil</keyword>
<dbReference type="WBParaSite" id="ASIM_0002061801-mRNA-1">
    <property type="protein sequence ID" value="ASIM_0002061801-mRNA-1"/>
    <property type="gene ID" value="ASIM_0002061801"/>
</dbReference>
<evidence type="ECO:0000313" key="3">
    <source>
        <dbReference type="Proteomes" id="UP000267096"/>
    </source>
</evidence>
<evidence type="ECO:0000313" key="2">
    <source>
        <dbReference type="EMBL" id="VDK73591.1"/>
    </source>
</evidence>
<dbReference type="AlphaFoldDB" id="A0A0M3KI03"/>
<evidence type="ECO:0000313" key="4">
    <source>
        <dbReference type="WBParaSite" id="ASIM_0002061801-mRNA-1"/>
    </source>
</evidence>
<gene>
    <name evidence="2" type="ORF">ASIM_LOCUS20001</name>
</gene>
<dbReference type="Proteomes" id="UP000267096">
    <property type="component" value="Unassembled WGS sequence"/>
</dbReference>
<organism evidence="4">
    <name type="scientific">Anisakis simplex</name>
    <name type="common">Herring worm</name>
    <dbReference type="NCBI Taxonomy" id="6269"/>
    <lineage>
        <taxon>Eukaryota</taxon>
        <taxon>Metazoa</taxon>
        <taxon>Ecdysozoa</taxon>
        <taxon>Nematoda</taxon>
        <taxon>Chromadorea</taxon>
        <taxon>Rhabditida</taxon>
        <taxon>Spirurina</taxon>
        <taxon>Ascaridomorpha</taxon>
        <taxon>Ascaridoidea</taxon>
        <taxon>Anisakidae</taxon>
        <taxon>Anisakis</taxon>
        <taxon>Anisakis simplex complex</taxon>
    </lineage>
</organism>
<protein>
    <submittedName>
        <fullName evidence="4">t-SNARE coiled-coil homology domain-containing protein</fullName>
    </submittedName>
</protein>
<evidence type="ECO:0000256" key="1">
    <source>
        <dbReference type="SAM" id="Coils"/>
    </source>
</evidence>
<proteinExistence type="predicted"/>